<accession>A0A939DUK9</accession>
<dbReference type="Gene3D" id="3.90.190.10">
    <property type="entry name" value="Protein tyrosine phosphatase superfamily"/>
    <property type="match status" value="1"/>
</dbReference>
<dbReference type="InterPro" id="IPR026893">
    <property type="entry name" value="Tyr/Ser_Pase_IphP-type"/>
</dbReference>
<name>A0A939DUK9_9MICO</name>
<organism evidence="2 3">
    <name type="scientific">Microbacterium esteraromaticum</name>
    <dbReference type="NCBI Taxonomy" id="57043"/>
    <lineage>
        <taxon>Bacteria</taxon>
        <taxon>Bacillati</taxon>
        <taxon>Actinomycetota</taxon>
        <taxon>Actinomycetes</taxon>
        <taxon>Micrococcales</taxon>
        <taxon>Microbacteriaceae</taxon>
        <taxon>Microbacterium</taxon>
    </lineage>
</organism>
<protein>
    <submittedName>
        <fullName evidence="2">Tyrosine-protein phosphatase</fullName>
    </submittedName>
</protein>
<dbReference type="Pfam" id="PF13350">
    <property type="entry name" value="Y_phosphatase3"/>
    <property type="match status" value="1"/>
</dbReference>
<dbReference type="InterPro" id="IPR029021">
    <property type="entry name" value="Prot-tyrosine_phosphatase-like"/>
</dbReference>
<dbReference type="InterPro" id="IPR016130">
    <property type="entry name" value="Tyr_Pase_AS"/>
</dbReference>
<dbReference type="RefSeq" id="WP_206822843.1">
    <property type="nucleotide sequence ID" value="NZ_JAEMWU010000001.1"/>
</dbReference>
<dbReference type="InterPro" id="IPR000387">
    <property type="entry name" value="Tyr_Pase_dom"/>
</dbReference>
<evidence type="ECO:0000313" key="2">
    <source>
        <dbReference type="EMBL" id="MBN8205216.1"/>
    </source>
</evidence>
<dbReference type="PROSITE" id="PS00383">
    <property type="entry name" value="TYR_PHOSPHATASE_1"/>
    <property type="match status" value="1"/>
</dbReference>
<dbReference type="EMBL" id="JAEMWU010000001">
    <property type="protein sequence ID" value="MBN8205216.1"/>
    <property type="molecule type" value="Genomic_DNA"/>
</dbReference>
<dbReference type="AlphaFoldDB" id="A0A939DUK9"/>
<dbReference type="SUPFAM" id="SSF52799">
    <property type="entry name" value="(Phosphotyrosine protein) phosphatases II"/>
    <property type="match status" value="1"/>
</dbReference>
<dbReference type="PROSITE" id="PS50056">
    <property type="entry name" value="TYR_PHOSPHATASE_2"/>
    <property type="match status" value="1"/>
</dbReference>
<comment type="caution">
    <text evidence="2">The sequence shown here is derived from an EMBL/GenBank/DDBJ whole genome shotgun (WGS) entry which is preliminary data.</text>
</comment>
<evidence type="ECO:0000259" key="1">
    <source>
        <dbReference type="PROSITE" id="PS50056"/>
    </source>
</evidence>
<proteinExistence type="predicted"/>
<reference evidence="2" key="1">
    <citation type="submission" date="2020-12" db="EMBL/GenBank/DDBJ databases">
        <title>PHA producing bacteria isolated from mangrove.</title>
        <authorList>
            <person name="Zheng W."/>
            <person name="Yu S."/>
            <person name="Huang Y."/>
        </authorList>
    </citation>
    <scope>NUCLEOTIDE SEQUENCE</scope>
    <source>
        <strain evidence="2">GN8-5</strain>
    </source>
</reference>
<gene>
    <name evidence="2" type="ORF">JF543_04505</name>
</gene>
<evidence type="ECO:0000313" key="3">
    <source>
        <dbReference type="Proteomes" id="UP000664385"/>
    </source>
</evidence>
<dbReference type="GO" id="GO:0004721">
    <property type="term" value="F:phosphoprotein phosphatase activity"/>
    <property type="evidence" value="ECO:0007669"/>
    <property type="project" value="InterPro"/>
</dbReference>
<dbReference type="Proteomes" id="UP000664385">
    <property type="component" value="Unassembled WGS sequence"/>
</dbReference>
<sequence length="244" mass="25913">MMSGQLITPTPLHNFRPVGGLPTADGGVVRADLVWRSAAPLSQRQPASEAVVGLGVATILDLRDARERASTPGAWQHPSLSARAMPVFEDRLHEIRFADLAELYAVMIDDSGAALARAFSAIAAGAERGVLIHCTAGKDRTGVLSALVLDVLGVERTLVLDDFAQSQQRLGAEYLADLFADVDAENLPGMAAHRATASPPELLQGAFDRIERTWGGSAEYLGAHGVDDDALTQLRKAMLVPASR</sequence>
<feature type="domain" description="Tyrosine specific protein phosphatases" evidence="1">
    <location>
        <begin position="113"/>
        <end position="149"/>
    </location>
</feature>